<sequence length="149" mass="16940">MCNANEQYSRKYNLRVGGIKEEPGEDCYEAISSFFSNEMGVTIDDAEIDRVHRVGKAGGSSPRQMIVKFKGYRAKQAVLKSRRELKGKKGLYVREDLTAKNLDLFRYARVVEFISSVWSSDGKIFVKLKVDSSIRVVCCKDDVLNLQFV</sequence>
<reference evidence="1" key="1">
    <citation type="submission" date="2020-04" db="EMBL/GenBank/DDBJ databases">
        <authorList>
            <person name="Alioto T."/>
            <person name="Alioto T."/>
            <person name="Gomez Garrido J."/>
        </authorList>
    </citation>
    <scope>NUCLEOTIDE SEQUENCE</scope>
    <source>
        <strain evidence="1">A484AB</strain>
    </source>
</reference>
<dbReference type="EMBL" id="CACRXK020002223">
    <property type="protein sequence ID" value="CAB3993270.1"/>
    <property type="molecule type" value="Genomic_DNA"/>
</dbReference>
<gene>
    <name evidence="1" type="ORF">PACLA_8A075821</name>
</gene>
<evidence type="ECO:0000313" key="2">
    <source>
        <dbReference type="Proteomes" id="UP001152795"/>
    </source>
</evidence>
<comment type="caution">
    <text evidence="1">The sequence shown here is derived from an EMBL/GenBank/DDBJ whole genome shotgun (WGS) entry which is preliminary data.</text>
</comment>
<keyword evidence="2" id="KW-1185">Reference proteome</keyword>
<evidence type="ECO:0000313" key="1">
    <source>
        <dbReference type="EMBL" id="CAB3993270.1"/>
    </source>
</evidence>
<dbReference type="AlphaFoldDB" id="A0A7D9HYJ4"/>
<dbReference type="Proteomes" id="UP001152795">
    <property type="component" value="Unassembled WGS sequence"/>
</dbReference>
<accession>A0A7D9HYJ4</accession>
<organism evidence="1 2">
    <name type="scientific">Paramuricea clavata</name>
    <name type="common">Red gorgonian</name>
    <name type="synonym">Violescent sea-whip</name>
    <dbReference type="NCBI Taxonomy" id="317549"/>
    <lineage>
        <taxon>Eukaryota</taxon>
        <taxon>Metazoa</taxon>
        <taxon>Cnidaria</taxon>
        <taxon>Anthozoa</taxon>
        <taxon>Octocorallia</taxon>
        <taxon>Malacalcyonacea</taxon>
        <taxon>Plexauridae</taxon>
        <taxon>Paramuricea</taxon>
    </lineage>
</organism>
<name>A0A7D9HYJ4_PARCT</name>
<protein>
    <submittedName>
        <fullName evidence="1">Uncharacterized protein</fullName>
    </submittedName>
</protein>
<dbReference type="Gene3D" id="3.30.70.1820">
    <property type="entry name" value="L1 transposable element, RRM domain"/>
    <property type="match status" value="1"/>
</dbReference>
<proteinExistence type="predicted"/>
<dbReference type="OrthoDB" id="5989636at2759"/>